<dbReference type="PROSITE" id="PS50222">
    <property type="entry name" value="EF_HAND_2"/>
    <property type="match status" value="1"/>
</dbReference>
<proteinExistence type="predicted"/>
<evidence type="ECO:0000313" key="6">
    <source>
        <dbReference type="EMBL" id="KAA5538987.1"/>
    </source>
</evidence>
<feature type="region of interest" description="Disordered" evidence="3">
    <location>
        <begin position="154"/>
        <end position="250"/>
    </location>
</feature>
<feature type="compositionally biased region" description="Polar residues" evidence="3">
    <location>
        <begin position="158"/>
        <end position="178"/>
    </location>
</feature>
<dbReference type="InterPro" id="IPR011992">
    <property type="entry name" value="EF-hand-dom_pair"/>
</dbReference>
<dbReference type="PANTHER" id="PTHR10891">
    <property type="entry name" value="EF-HAND CALCIUM-BINDING DOMAIN CONTAINING PROTEIN"/>
    <property type="match status" value="1"/>
</dbReference>
<reference evidence="6 7" key="1">
    <citation type="submission" date="2019-08" db="EMBL/GenBank/DDBJ databases">
        <authorList>
            <person name="Dhanesh K."/>
            <person name="Kumar G."/>
            <person name="Sasikala C."/>
            <person name="Venkata Ramana C."/>
        </authorList>
    </citation>
    <scope>NUCLEOTIDE SEQUENCE [LARGE SCALE GENOMIC DNA]</scope>
    <source>
        <strain evidence="6 7">JC645</strain>
    </source>
</reference>
<dbReference type="InterPro" id="IPR018247">
    <property type="entry name" value="EF_Hand_1_Ca_BS"/>
</dbReference>
<feature type="signal peptide" evidence="4">
    <location>
        <begin position="1"/>
        <end position="29"/>
    </location>
</feature>
<name>A0A5M6CUR2_9BACT</name>
<evidence type="ECO:0000313" key="7">
    <source>
        <dbReference type="Proteomes" id="UP000324479"/>
    </source>
</evidence>
<dbReference type="EMBL" id="VWOX01000023">
    <property type="protein sequence ID" value="KAA5538987.1"/>
    <property type="molecule type" value="Genomic_DNA"/>
</dbReference>
<keyword evidence="2" id="KW-0677">Repeat</keyword>
<dbReference type="AlphaFoldDB" id="A0A5M6CUR2"/>
<dbReference type="Proteomes" id="UP000324479">
    <property type="component" value="Unassembled WGS sequence"/>
</dbReference>
<organism evidence="6 7">
    <name type="scientific">Roseiconus nitratireducens</name>
    <dbReference type="NCBI Taxonomy" id="2605748"/>
    <lineage>
        <taxon>Bacteria</taxon>
        <taxon>Pseudomonadati</taxon>
        <taxon>Planctomycetota</taxon>
        <taxon>Planctomycetia</taxon>
        <taxon>Pirellulales</taxon>
        <taxon>Pirellulaceae</taxon>
        <taxon>Roseiconus</taxon>
    </lineage>
</organism>
<evidence type="ECO:0000256" key="4">
    <source>
        <dbReference type="SAM" id="SignalP"/>
    </source>
</evidence>
<dbReference type="Gene3D" id="1.10.238.10">
    <property type="entry name" value="EF-hand"/>
    <property type="match status" value="2"/>
</dbReference>
<feature type="domain" description="EF-hand" evidence="5">
    <location>
        <begin position="299"/>
        <end position="326"/>
    </location>
</feature>
<evidence type="ECO:0000256" key="3">
    <source>
        <dbReference type="SAM" id="MobiDB-lite"/>
    </source>
</evidence>
<sequence length="605" mass="65061">MIPFRSRIPVSVGLAVCLATLVAIHLACARALTADEPAASPEEVSLPVTTSVKSIARASRPSPDAGMPDLMQRPAAPATLPAERFPQYRTGYHRAEGFSSATDRSGEIRFLLNDPSLVERVGRPLLITVTAFLDGKPFTERFQDKSKALVALPLSDPATDSGSGSPENSDAPESNPLSDTPEADPPEASSPPDPAEQTEPESDAAASPSEQDASEQDAGSDDASADDPPEESPTTEPPTQPPYQLASSAEETMRRYRAAVGEDVTAAEAEWMLTHWVDGPSLLVLHPYFQGFRADQRPAFRVLDRDGDGTVSKEELATAKETLQQCDANRDDVVDVLEISRSPAATSGQDVPPPPQPVLILVSELQSIINGQIEQFEPWRSFDSDGNENIDADELETLASRRPDIELAVRFDTQENGHSKLRLTAVAAELRPALQVTTQAGEIELRWPGATLNFAAVQGAASDQISVGAVIDGYPLLPALDPNGDGRLTIRELRQLDQSLNRFDSDQDGQLTAAETRPPVRVCFGLGGTVHRELAGIRTTPPGEVAPIVTGPEWFVRMDRNHDNDLTRREFPGTAEQFDSLDADGDSLVSAAEANTFDAKSKNAE</sequence>
<dbReference type="PROSITE" id="PS00018">
    <property type="entry name" value="EF_HAND_1"/>
    <property type="match status" value="1"/>
</dbReference>
<dbReference type="SUPFAM" id="SSF47473">
    <property type="entry name" value="EF-hand"/>
    <property type="match status" value="1"/>
</dbReference>
<keyword evidence="4" id="KW-0732">Signal</keyword>
<evidence type="ECO:0000259" key="5">
    <source>
        <dbReference type="PROSITE" id="PS50222"/>
    </source>
</evidence>
<dbReference type="RefSeq" id="WP_150079501.1">
    <property type="nucleotide sequence ID" value="NZ_VWOX01000023.1"/>
</dbReference>
<feature type="compositionally biased region" description="Acidic residues" evidence="3">
    <location>
        <begin position="212"/>
        <end position="230"/>
    </location>
</feature>
<comment type="caution">
    <text evidence="6">The sequence shown here is derived from an EMBL/GenBank/DDBJ whole genome shotgun (WGS) entry which is preliminary data.</text>
</comment>
<dbReference type="InterPro" id="IPR002048">
    <property type="entry name" value="EF_hand_dom"/>
</dbReference>
<keyword evidence="7" id="KW-1185">Reference proteome</keyword>
<feature type="chain" id="PRO_5024450531" description="EF-hand domain-containing protein" evidence="4">
    <location>
        <begin position="30"/>
        <end position="605"/>
    </location>
</feature>
<dbReference type="CDD" id="cd00051">
    <property type="entry name" value="EFh"/>
    <property type="match status" value="1"/>
</dbReference>
<dbReference type="SMART" id="SM00054">
    <property type="entry name" value="EFh"/>
    <property type="match status" value="2"/>
</dbReference>
<dbReference type="GO" id="GO:0005509">
    <property type="term" value="F:calcium ion binding"/>
    <property type="evidence" value="ECO:0007669"/>
    <property type="project" value="InterPro"/>
</dbReference>
<protein>
    <recommendedName>
        <fullName evidence="5">EF-hand domain-containing protein</fullName>
    </recommendedName>
</protein>
<evidence type="ECO:0000256" key="1">
    <source>
        <dbReference type="ARBA" id="ARBA00022723"/>
    </source>
</evidence>
<evidence type="ECO:0000256" key="2">
    <source>
        <dbReference type="ARBA" id="ARBA00022737"/>
    </source>
</evidence>
<accession>A0A5M6CUR2</accession>
<gene>
    <name evidence="6" type="ORF">FYK55_25655</name>
</gene>
<keyword evidence="1" id="KW-0479">Metal-binding</keyword>
<dbReference type="InterPro" id="IPR039647">
    <property type="entry name" value="EF_hand_pair_protein_CML-like"/>
</dbReference>
<dbReference type="Pfam" id="PF13202">
    <property type="entry name" value="EF-hand_5"/>
    <property type="match status" value="1"/>
</dbReference>